<evidence type="ECO:0000313" key="1">
    <source>
        <dbReference type="EMBL" id="CAB1412750.1"/>
    </source>
</evidence>
<comment type="caution">
    <text evidence="1">The sequence shown here is derived from an EMBL/GenBank/DDBJ whole genome shotgun (WGS) entry which is preliminary data.</text>
</comment>
<organism evidence="1 2">
    <name type="scientific">Pleuronectes platessa</name>
    <name type="common">European plaice</name>
    <dbReference type="NCBI Taxonomy" id="8262"/>
    <lineage>
        <taxon>Eukaryota</taxon>
        <taxon>Metazoa</taxon>
        <taxon>Chordata</taxon>
        <taxon>Craniata</taxon>
        <taxon>Vertebrata</taxon>
        <taxon>Euteleostomi</taxon>
        <taxon>Actinopterygii</taxon>
        <taxon>Neopterygii</taxon>
        <taxon>Teleostei</taxon>
        <taxon>Neoteleostei</taxon>
        <taxon>Acanthomorphata</taxon>
        <taxon>Carangaria</taxon>
        <taxon>Pleuronectiformes</taxon>
        <taxon>Pleuronectoidei</taxon>
        <taxon>Pleuronectidae</taxon>
        <taxon>Pleuronectes</taxon>
    </lineage>
</organism>
<reference evidence="1" key="1">
    <citation type="submission" date="2020-03" db="EMBL/GenBank/DDBJ databases">
        <authorList>
            <person name="Weist P."/>
        </authorList>
    </citation>
    <scope>NUCLEOTIDE SEQUENCE</scope>
</reference>
<keyword evidence="2" id="KW-1185">Reference proteome</keyword>
<sequence length="100" mass="11768">MFEQEAEMFYTEKRKRKRKRRTRSPEWNIVERLDSDQTIKSQCNIPAQQPRTVIIVSLQKAVYGVQRREVAVMVCNVSFYSSVKKVLAPFRCARARGETL</sequence>
<gene>
    <name evidence="1" type="ORF">PLEPLA_LOCUS444</name>
</gene>
<accession>A0A9N7TGN3</accession>
<proteinExistence type="predicted"/>
<dbReference type="EMBL" id="CADEAL010000018">
    <property type="protein sequence ID" value="CAB1412750.1"/>
    <property type="molecule type" value="Genomic_DNA"/>
</dbReference>
<dbReference type="AlphaFoldDB" id="A0A9N7TGN3"/>
<dbReference type="Proteomes" id="UP001153269">
    <property type="component" value="Unassembled WGS sequence"/>
</dbReference>
<evidence type="ECO:0000313" key="2">
    <source>
        <dbReference type="Proteomes" id="UP001153269"/>
    </source>
</evidence>
<name>A0A9N7TGN3_PLEPL</name>
<protein>
    <submittedName>
        <fullName evidence="1">Uncharacterized protein</fullName>
    </submittedName>
</protein>